<dbReference type="Proteomes" id="UP001596395">
    <property type="component" value="Unassembled WGS sequence"/>
</dbReference>
<evidence type="ECO:0000259" key="3">
    <source>
        <dbReference type="Pfam" id="PF07790"/>
    </source>
</evidence>
<dbReference type="InterPro" id="IPR012859">
    <property type="entry name" value="Pilin_N_archaeal"/>
</dbReference>
<name>A0ABD5VFS1_9EURY</name>
<feature type="region of interest" description="Disordered" evidence="1">
    <location>
        <begin position="302"/>
        <end position="322"/>
    </location>
</feature>
<keyword evidence="5" id="KW-1185">Reference proteome</keyword>
<dbReference type="InterPro" id="IPR013373">
    <property type="entry name" value="Flagellin/pilin_N_arc"/>
</dbReference>
<evidence type="ECO:0000256" key="1">
    <source>
        <dbReference type="SAM" id="MobiDB-lite"/>
    </source>
</evidence>
<keyword evidence="2" id="KW-1133">Transmembrane helix</keyword>
<dbReference type="InterPro" id="IPR028994">
    <property type="entry name" value="Integrin_alpha_N"/>
</dbReference>
<dbReference type="SUPFAM" id="SSF69318">
    <property type="entry name" value="Integrin alpha N-terminal domain"/>
    <property type="match status" value="1"/>
</dbReference>
<organism evidence="4 5">
    <name type="scientific">Halorubellus litoreus</name>
    <dbReference type="NCBI Taxonomy" id="755308"/>
    <lineage>
        <taxon>Archaea</taxon>
        <taxon>Methanobacteriati</taxon>
        <taxon>Methanobacteriota</taxon>
        <taxon>Stenosarchaea group</taxon>
        <taxon>Halobacteria</taxon>
        <taxon>Halobacteriales</taxon>
        <taxon>Halorubellaceae</taxon>
        <taxon>Halorubellus</taxon>
    </lineage>
</organism>
<dbReference type="NCBIfam" id="TIGR02537">
    <property type="entry name" value="arch_flag_Nterm"/>
    <property type="match status" value="1"/>
</dbReference>
<evidence type="ECO:0000313" key="4">
    <source>
        <dbReference type="EMBL" id="MFC6954389.1"/>
    </source>
</evidence>
<keyword evidence="2" id="KW-0472">Membrane</keyword>
<evidence type="ECO:0000256" key="2">
    <source>
        <dbReference type="SAM" id="Phobius"/>
    </source>
</evidence>
<feature type="transmembrane region" description="Helical" evidence="2">
    <location>
        <begin position="21"/>
        <end position="42"/>
    </location>
</feature>
<keyword evidence="2" id="KW-0812">Transmembrane</keyword>
<protein>
    <submittedName>
        <fullName evidence="4">Type IV pilin N-terminal domain-containing protein</fullName>
    </submittedName>
</protein>
<proteinExistence type="predicted"/>
<comment type="caution">
    <text evidence="4">The sequence shown here is derived from an EMBL/GenBank/DDBJ whole genome shotgun (WGS) entry which is preliminary data.</text>
</comment>
<feature type="domain" description="Archaeal Type IV pilin N-terminal" evidence="3">
    <location>
        <begin position="12"/>
        <end position="81"/>
    </location>
</feature>
<accession>A0ABD5VFS1</accession>
<evidence type="ECO:0000313" key="5">
    <source>
        <dbReference type="Proteomes" id="UP001596395"/>
    </source>
</evidence>
<gene>
    <name evidence="4" type="ORF">ACFQGB_16115</name>
</gene>
<sequence>MSRRLGLFSRERAISPVVGGALLVAIVVLLATVTGAIVFGIADDEPPAPTARLRLEPTGSCQFELTHRGGDRLDGDRITVQGLDDPDALAGERLAAEDAVAVDPTESTVRVVWSAPDGDTDHVLRTFEVDPSVTSGWACTSGTVLTSDASGHITVLRPGENPIELSATSSLDALGTADVDVTGDGRSDVPYVTTGDAIAITNGTNETTTLATSSDISGTIEGAKTRVTAAAWNGNTPSVYFVDENHDTIYRVAPGESPTVVASPSDGAQAVLGPGDVDGDGDRELLFADGSQQLRYVEPSGGVEKVDNGQTGSNNGIGSGSVADFDDDGVVTVVTIDGSNDLKVVGEPTAQGGEGKTTIPSVDAAKAPVTIADVDGDASSEVVYVSTSGYLKYVDDVYGSQTVSFVRDADGDKVDADDATGVV</sequence>
<dbReference type="RefSeq" id="WP_336351339.1">
    <property type="nucleotide sequence ID" value="NZ_JAZAQL010000003.1"/>
</dbReference>
<dbReference type="AlphaFoldDB" id="A0ABD5VFS1"/>
<dbReference type="EMBL" id="JBHSXN010000003">
    <property type="protein sequence ID" value="MFC6954389.1"/>
    <property type="molecule type" value="Genomic_DNA"/>
</dbReference>
<reference evidence="4 5" key="1">
    <citation type="journal article" date="2019" name="Int. J. Syst. Evol. Microbiol.">
        <title>The Global Catalogue of Microorganisms (GCM) 10K type strain sequencing project: providing services to taxonomists for standard genome sequencing and annotation.</title>
        <authorList>
            <consortium name="The Broad Institute Genomics Platform"/>
            <consortium name="The Broad Institute Genome Sequencing Center for Infectious Disease"/>
            <person name="Wu L."/>
            <person name="Ma J."/>
        </authorList>
    </citation>
    <scope>NUCLEOTIDE SEQUENCE [LARGE SCALE GENOMIC DNA]</scope>
    <source>
        <strain evidence="4 5">GX26</strain>
    </source>
</reference>
<dbReference type="Pfam" id="PF07790">
    <property type="entry name" value="Pilin_N"/>
    <property type="match status" value="1"/>
</dbReference>